<organism evidence="6 7">
    <name type="scientific">Lobosporangium transversale</name>
    <dbReference type="NCBI Taxonomy" id="64571"/>
    <lineage>
        <taxon>Eukaryota</taxon>
        <taxon>Fungi</taxon>
        <taxon>Fungi incertae sedis</taxon>
        <taxon>Mucoromycota</taxon>
        <taxon>Mortierellomycotina</taxon>
        <taxon>Mortierellomycetes</taxon>
        <taxon>Mortierellales</taxon>
        <taxon>Mortierellaceae</taxon>
        <taxon>Lobosporangium</taxon>
    </lineage>
</organism>
<proteinExistence type="inferred from homology"/>
<dbReference type="Proteomes" id="UP000193648">
    <property type="component" value="Unassembled WGS sequence"/>
</dbReference>
<gene>
    <name evidence="6" type="ORF">BCR41DRAFT_343753</name>
</gene>
<dbReference type="AlphaFoldDB" id="A0A1Y2H6A1"/>
<feature type="compositionally biased region" description="Low complexity" evidence="5">
    <location>
        <begin position="401"/>
        <end position="411"/>
    </location>
</feature>
<dbReference type="EMBL" id="MCFF01000001">
    <property type="protein sequence ID" value="ORZ28592.1"/>
    <property type="molecule type" value="Genomic_DNA"/>
</dbReference>
<keyword evidence="2" id="KW-0479">Metal-binding</keyword>
<feature type="region of interest" description="Disordered" evidence="5">
    <location>
        <begin position="278"/>
        <end position="419"/>
    </location>
</feature>
<accession>A0A1Y2H6A1</accession>
<dbReference type="OrthoDB" id="438080at2759"/>
<dbReference type="Pfam" id="PF04032">
    <property type="entry name" value="Rpr2"/>
    <property type="match status" value="1"/>
</dbReference>
<dbReference type="GO" id="GO:0008033">
    <property type="term" value="P:tRNA processing"/>
    <property type="evidence" value="ECO:0007669"/>
    <property type="project" value="UniProtKB-KW"/>
</dbReference>
<comment type="similarity">
    <text evidence="4">Belongs to the eukaryotic/archaeal RNase P protein component 4 family.</text>
</comment>
<dbReference type="PANTHER" id="PTHR14742">
    <property type="entry name" value="RIBONUCLEASE P SUBUNIT P21"/>
    <property type="match status" value="1"/>
</dbReference>
<dbReference type="InParanoid" id="A0A1Y2H6A1"/>
<dbReference type="PANTHER" id="PTHR14742:SF0">
    <property type="entry name" value="RIBONUCLEASE P PROTEIN SUBUNIT P21"/>
    <property type="match status" value="1"/>
</dbReference>
<evidence type="ECO:0000256" key="1">
    <source>
        <dbReference type="ARBA" id="ARBA00022694"/>
    </source>
</evidence>
<evidence type="ECO:0000313" key="7">
    <source>
        <dbReference type="Proteomes" id="UP000193648"/>
    </source>
</evidence>
<reference evidence="6 7" key="1">
    <citation type="submission" date="2016-07" db="EMBL/GenBank/DDBJ databases">
        <title>Pervasive Adenine N6-methylation of Active Genes in Fungi.</title>
        <authorList>
            <consortium name="DOE Joint Genome Institute"/>
            <person name="Mondo S.J."/>
            <person name="Dannebaum R.O."/>
            <person name="Kuo R.C."/>
            <person name="Labutti K."/>
            <person name="Haridas S."/>
            <person name="Kuo A."/>
            <person name="Salamov A."/>
            <person name="Ahrendt S.R."/>
            <person name="Lipzen A."/>
            <person name="Sullivan W."/>
            <person name="Andreopoulos W.B."/>
            <person name="Clum A."/>
            <person name="Lindquist E."/>
            <person name="Daum C."/>
            <person name="Ramamoorthy G.K."/>
            <person name="Gryganskyi A."/>
            <person name="Culley D."/>
            <person name="Magnuson J.K."/>
            <person name="James T.Y."/>
            <person name="O'Malley M.A."/>
            <person name="Stajich J.E."/>
            <person name="Spatafora J.W."/>
            <person name="Visel A."/>
            <person name="Grigoriev I.V."/>
        </authorList>
    </citation>
    <scope>NUCLEOTIDE SEQUENCE [LARGE SCALE GENOMIC DNA]</scope>
    <source>
        <strain evidence="6 7">NRRL 3116</strain>
    </source>
</reference>
<dbReference type="InterPro" id="IPR007175">
    <property type="entry name" value="Rpr2/Snm1/Rpp21"/>
</dbReference>
<dbReference type="GeneID" id="33564191"/>
<protein>
    <recommendedName>
        <fullName evidence="8">RNAse P Rpr2/Rpp21/SNM1 subunit domain-domain-containing protein</fullName>
    </recommendedName>
</protein>
<dbReference type="GO" id="GO:0046872">
    <property type="term" value="F:metal ion binding"/>
    <property type="evidence" value="ECO:0007669"/>
    <property type="project" value="UniProtKB-KW"/>
</dbReference>
<dbReference type="STRING" id="64571.A0A1Y2H6A1"/>
<dbReference type="GO" id="GO:0005655">
    <property type="term" value="C:nucleolar ribonuclease P complex"/>
    <property type="evidence" value="ECO:0007669"/>
    <property type="project" value="TreeGrafter"/>
</dbReference>
<feature type="compositionally biased region" description="Low complexity" evidence="5">
    <location>
        <begin position="344"/>
        <end position="360"/>
    </location>
</feature>
<feature type="compositionally biased region" description="Polar residues" evidence="5">
    <location>
        <begin position="278"/>
        <end position="299"/>
    </location>
</feature>
<sequence length="419" mass="45710">MADAYARLDFLWKASYTLLSTCPGASSHYMAQFLDLANARDLKLHEDIQTKSCAACGSIFVPGINTKVRVVPVHETRIERERRKKQARKRAKKQNMLLKSKDNDESFLGADKLATTRTTVSTAKEETMNYHQTTATMEYDEGKETKKSINVNLATITATTKVLPTSNPQKQSSTQPQQLLRPRKIIRITPHTEIIQQQQQMQQQLRRQLMADGKPSRKIDKRANQVLNHIIYSCQRCNRDTELRGTKEGYLTSHIKAKKLGSQRRKLKNMKQDLASTSAEAAIDSKSQPIQPVPSTLKSGPNLVTHATAVGKRSASPLPTHIQPNTKQFKNATSLPPSPIRGLSKASSAASSAASSPVSSPRLDNAKSGGSSGSSSKKKKKGGLASILASQKAKDPPPDPNDGAGSSGDSSLANFLMGL</sequence>
<evidence type="ECO:0008006" key="8">
    <source>
        <dbReference type="Google" id="ProtNLM"/>
    </source>
</evidence>
<name>A0A1Y2H6A1_9FUNG</name>
<keyword evidence="1" id="KW-0819">tRNA processing</keyword>
<evidence type="ECO:0000256" key="5">
    <source>
        <dbReference type="SAM" id="MobiDB-lite"/>
    </source>
</evidence>
<keyword evidence="7" id="KW-1185">Reference proteome</keyword>
<evidence type="ECO:0000256" key="3">
    <source>
        <dbReference type="ARBA" id="ARBA00022833"/>
    </source>
</evidence>
<dbReference type="RefSeq" id="XP_021886265.1">
    <property type="nucleotide sequence ID" value="XM_022022347.1"/>
</dbReference>
<evidence type="ECO:0000313" key="6">
    <source>
        <dbReference type="EMBL" id="ORZ28592.1"/>
    </source>
</evidence>
<evidence type="ECO:0000256" key="4">
    <source>
        <dbReference type="ARBA" id="ARBA00038402"/>
    </source>
</evidence>
<keyword evidence="3" id="KW-0862">Zinc</keyword>
<feature type="compositionally biased region" description="Polar residues" evidence="5">
    <location>
        <begin position="322"/>
        <end position="335"/>
    </location>
</feature>
<evidence type="ECO:0000256" key="2">
    <source>
        <dbReference type="ARBA" id="ARBA00022723"/>
    </source>
</evidence>
<comment type="caution">
    <text evidence="6">The sequence shown here is derived from an EMBL/GenBank/DDBJ whole genome shotgun (WGS) entry which is preliminary data.</text>
</comment>